<proteinExistence type="predicted"/>
<dbReference type="InterPro" id="IPR029062">
    <property type="entry name" value="Class_I_gatase-like"/>
</dbReference>
<comment type="caution">
    <text evidence="2">The sequence shown here is derived from an EMBL/GenBank/DDBJ whole genome shotgun (WGS) entry which is preliminary data.</text>
</comment>
<dbReference type="InterPro" id="IPR006287">
    <property type="entry name" value="DJ-1"/>
</dbReference>
<dbReference type="Pfam" id="PF01965">
    <property type="entry name" value="DJ-1_PfpI"/>
    <property type="match status" value="1"/>
</dbReference>
<sequence length="179" mass="18932">MVYLFLADGFEEIEAVATVDVLRRGGVDLKTVSVGDTLTVTGAHGVSVSADMLFADGDYGNAKMLILPGGMPGTKNLGEHGGLVKLLQEHNKKGRWIAAICAAPSILGKLLILRNQQAVCYPGFEDALVEAYVRKERVMVSGNIVTSRGPGCAVEFALQLVTLLKSKETADEVAAGMIV</sequence>
<dbReference type="PANTHER" id="PTHR48094:SF12">
    <property type="entry name" value="PARKINSON DISEASE PROTEIN 7 HOMOLOG"/>
    <property type="match status" value="1"/>
</dbReference>
<reference evidence="2" key="1">
    <citation type="submission" date="2020-10" db="EMBL/GenBank/DDBJ databases">
        <authorList>
            <person name="Gilroy R."/>
        </authorList>
    </citation>
    <scope>NUCLEOTIDE SEQUENCE</scope>
    <source>
        <strain evidence="2">3924</strain>
    </source>
</reference>
<dbReference type="SUPFAM" id="SSF52317">
    <property type="entry name" value="Class I glutamine amidotransferase-like"/>
    <property type="match status" value="1"/>
</dbReference>
<dbReference type="Gene3D" id="3.40.50.880">
    <property type="match status" value="1"/>
</dbReference>
<reference evidence="2" key="2">
    <citation type="journal article" date="2021" name="PeerJ">
        <title>Extensive microbial diversity within the chicken gut microbiome revealed by metagenomics and culture.</title>
        <authorList>
            <person name="Gilroy R."/>
            <person name="Ravi A."/>
            <person name="Getino M."/>
            <person name="Pursley I."/>
            <person name="Horton D.L."/>
            <person name="Alikhan N.F."/>
            <person name="Baker D."/>
            <person name="Gharbi K."/>
            <person name="Hall N."/>
            <person name="Watson M."/>
            <person name="Adriaenssens E.M."/>
            <person name="Foster-Nyarko E."/>
            <person name="Jarju S."/>
            <person name="Secka A."/>
            <person name="Antonio M."/>
            <person name="Oren A."/>
            <person name="Chaudhuri R.R."/>
            <person name="La Ragione R."/>
            <person name="Hildebrand F."/>
            <person name="Pallen M.J."/>
        </authorList>
    </citation>
    <scope>NUCLEOTIDE SEQUENCE</scope>
    <source>
        <strain evidence="2">3924</strain>
    </source>
</reference>
<dbReference type="PANTHER" id="PTHR48094">
    <property type="entry name" value="PROTEIN/NUCLEIC ACID DEGLYCASE DJ-1-RELATED"/>
    <property type="match status" value="1"/>
</dbReference>
<dbReference type="NCBIfam" id="TIGR01383">
    <property type="entry name" value="not_thiJ"/>
    <property type="match status" value="1"/>
</dbReference>
<feature type="domain" description="DJ-1/PfpI" evidence="1">
    <location>
        <begin position="2"/>
        <end position="162"/>
    </location>
</feature>
<dbReference type="Proteomes" id="UP000712007">
    <property type="component" value="Unassembled WGS sequence"/>
</dbReference>
<dbReference type="InterPro" id="IPR002818">
    <property type="entry name" value="DJ-1/PfpI"/>
</dbReference>
<protein>
    <submittedName>
        <fullName evidence="2">DJ-1/PfpI family protein</fullName>
    </submittedName>
</protein>
<dbReference type="AlphaFoldDB" id="A0A940IDA6"/>
<dbReference type="EMBL" id="JADIMV010000001">
    <property type="protein sequence ID" value="MBO8439033.1"/>
    <property type="molecule type" value="Genomic_DNA"/>
</dbReference>
<gene>
    <name evidence="2" type="ORF">IAC51_00090</name>
</gene>
<organism evidence="2 3">
    <name type="scientific">Candidatus Aphodosoma intestinipullorum</name>
    <dbReference type="NCBI Taxonomy" id="2840674"/>
    <lineage>
        <taxon>Bacteria</taxon>
        <taxon>Pseudomonadati</taxon>
        <taxon>Bacteroidota</taxon>
        <taxon>Bacteroidia</taxon>
        <taxon>Bacteroidales</taxon>
        <taxon>Candidatus Aphodosoma</taxon>
    </lineage>
</organism>
<dbReference type="GO" id="GO:0005737">
    <property type="term" value="C:cytoplasm"/>
    <property type="evidence" value="ECO:0007669"/>
    <property type="project" value="TreeGrafter"/>
</dbReference>
<name>A0A940IDA6_9BACT</name>
<evidence type="ECO:0000313" key="2">
    <source>
        <dbReference type="EMBL" id="MBO8439033.1"/>
    </source>
</evidence>
<evidence type="ECO:0000259" key="1">
    <source>
        <dbReference type="Pfam" id="PF01965"/>
    </source>
</evidence>
<dbReference type="InterPro" id="IPR050325">
    <property type="entry name" value="Prot/Nucl_acid_deglycase"/>
</dbReference>
<dbReference type="CDD" id="cd03135">
    <property type="entry name" value="GATase1_DJ-1"/>
    <property type="match status" value="1"/>
</dbReference>
<evidence type="ECO:0000313" key="3">
    <source>
        <dbReference type="Proteomes" id="UP000712007"/>
    </source>
</evidence>
<accession>A0A940IDA6</accession>